<feature type="transmembrane region" description="Helical" evidence="1">
    <location>
        <begin position="32"/>
        <end position="51"/>
    </location>
</feature>
<name>A0ABS8XFI0_9BURK</name>
<keyword evidence="1" id="KW-1133">Transmembrane helix</keyword>
<organism evidence="2 3">
    <name type="scientific">Pelomonas caseinilytica</name>
    <dbReference type="NCBI Taxonomy" id="2906763"/>
    <lineage>
        <taxon>Bacteria</taxon>
        <taxon>Pseudomonadati</taxon>
        <taxon>Pseudomonadota</taxon>
        <taxon>Betaproteobacteria</taxon>
        <taxon>Burkholderiales</taxon>
        <taxon>Sphaerotilaceae</taxon>
        <taxon>Roseateles</taxon>
    </lineage>
</organism>
<dbReference type="RefSeq" id="WP_233394171.1">
    <property type="nucleotide sequence ID" value="NZ_JAJTWT010000010.1"/>
</dbReference>
<proteinExistence type="predicted"/>
<feature type="transmembrane region" description="Helical" evidence="1">
    <location>
        <begin position="7"/>
        <end position="26"/>
    </location>
</feature>
<keyword evidence="3" id="KW-1185">Reference proteome</keyword>
<dbReference type="EMBL" id="JAJTWT010000010">
    <property type="protein sequence ID" value="MCE4539649.1"/>
    <property type="molecule type" value="Genomic_DNA"/>
</dbReference>
<reference evidence="2 3" key="1">
    <citation type="submission" date="2021-12" db="EMBL/GenBank/DDBJ databases">
        <title>Genome seq of p7.</title>
        <authorList>
            <person name="Seo T."/>
        </authorList>
    </citation>
    <scope>NUCLEOTIDE SEQUENCE [LARGE SCALE GENOMIC DNA]</scope>
    <source>
        <strain evidence="2 3">P7</strain>
    </source>
</reference>
<comment type="caution">
    <text evidence="2">The sequence shown here is derived from an EMBL/GenBank/DDBJ whole genome shotgun (WGS) entry which is preliminary data.</text>
</comment>
<dbReference type="Proteomes" id="UP001201463">
    <property type="component" value="Unassembled WGS sequence"/>
</dbReference>
<evidence type="ECO:0000256" key="1">
    <source>
        <dbReference type="SAM" id="Phobius"/>
    </source>
</evidence>
<evidence type="ECO:0000313" key="3">
    <source>
        <dbReference type="Proteomes" id="UP001201463"/>
    </source>
</evidence>
<keyword evidence="1" id="KW-0472">Membrane</keyword>
<gene>
    <name evidence="2" type="ORF">LXT12_20565</name>
</gene>
<sequence length="57" mass="5969">MTDSQVLAAVPWVSALGSWLLVGSLYTSGPVAQALTALSLVLLLACLGALLTRFPRR</sequence>
<evidence type="ECO:0000313" key="2">
    <source>
        <dbReference type="EMBL" id="MCE4539649.1"/>
    </source>
</evidence>
<accession>A0ABS8XFI0</accession>
<keyword evidence="1" id="KW-0812">Transmembrane</keyword>
<protein>
    <submittedName>
        <fullName evidence="2">Uncharacterized protein</fullName>
    </submittedName>
</protein>